<dbReference type="InterPro" id="IPR009050">
    <property type="entry name" value="Globin-like_sf"/>
</dbReference>
<gene>
    <name evidence="3" type="ORF">A6770_10550</name>
</gene>
<dbReference type="InterPro" id="IPR000971">
    <property type="entry name" value="Globin"/>
</dbReference>
<dbReference type="GO" id="GO:0008941">
    <property type="term" value="F:nitric oxide dioxygenase NAD(P)H activity"/>
    <property type="evidence" value="ECO:0007669"/>
    <property type="project" value="TreeGrafter"/>
</dbReference>
<feature type="domain" description="Globin" evidence="2">
    <location>
        <begin position="37"/>
        <end position="197"/>
    </location>
</feature>
<dbReference type="AlphaFoldDB" id="A0A367RWT2"/>
<dbReference type="GO" id="GO:0005344">
    <property type="term" value="F:oxygen carrier activity"/>
    <property type="evidence" value="ECO:0007669"/>
    <property type="project" value="UniProtKB-KW"/>
</dbReference>
<keyword evidence="4" id="KW-1185">Reference proteome</keyword>
<dbReference type="Proteomes" id="UP000252107">
    <property type="component" value="Unassembled WGS sequence"/>
</dbReference>
<proteinExistence type="inferred from homology"/>
<evidence type="ECO:0000313" key="3">
    <source>
        <dbReference type="EMBL" id="RCJ40180.1"/>
    </source>
</evidence>
<dbReference type="PANTHER" id="PTHR43396">
    <property type="entry name" value="FLAVOHEMOPROTEIN"/>
    <property type="match status" value="1"/>
</dbReference>
<protein>
    <recommendedName>
        <fullName evidence="2">Globin domain-containing protein</fullName>
    </recommendedName>
</protein>
<dbReference type="PANTHER" id="PTHR43396:SF6">
    <property type="entry name" value="ABL201WP"/>
    <property type="match status" value="1"/>
</dbReference>
<organism evidence="3 4">
    <name type="scientific">Nostoc minutum NIES-26</name>
    <dbReference type="NCBI Taxonomy" id="1844469"/>
    <lineage>
        <taxon>Bacteria</taxon>
        <taxon>Bacillati</taxon>
        <taxon>Cyanobacteriota</taxon>
        <taxon>Cyanophyceae</taxon>
        <taxon>Nostocales</taxon>
        <taxon>Nostocaceae</taxon>
        <taxon>Nostoc</taxon>
    </lineage>
</organism>
<sequence>MKPIIISVGTLEAVLKMSTSPVDVKQYYPSYVNANSSVSIEQFRSIQESWQTIHSGEYALFKEQTLVSDPVGFWGLQFYDVLFEIEPSLKPLFKNKFQQAKMLTEMINAALNLLPGTFDETLGEERLEIDPKLIPVLQDLAKRHLQYQTKAKHYEPIGLAIVTTFDRMLGARFDNDTKAAWVELWSLICSVMIPAHVEQAQQMEVEP</sequence>
<dbReference type="EMBL" id="LXQD01000054">
    <property type="protein sequence ID" value="RCJ40180.1"/>
    <property type="molecule type" value="Genomic_DNA"/>
</dbReference>
<keyword evidence="1" id="KW-0408">Iron</keyword>
<comment type="caution">
    <text evidence="3">The sequence shown here is derived from an EMBL/GenBank/DDBJ whole genome shotgun (WGS) entry which is preliminary data.</text>
</comment>
<keyword evidence="1" id="KW-0479">Metal-binding</keyword>
<dbReference type="Pfam" id="PF00042">
    <property type="entry name" value="Globin"/>
    <property type="match status" value="1"/>
</dbReference>
<keyword evidence="1" id="KW-0349">Heme</keyword>
<dbReference type="SUPFAM" id="SSF46458">
    <property type="entry name" value="Globin-like"/>
    <property type="match status" value="1"/>
</dbReference>
<evidence type="ECO:0000313" key="4">
    <source>
        <dbReference type="Proteomes" id="UP000252107"/>
    </source>
</evidence>
<comment type="similarity">
    <text evidence="1">Belongs to the globin family.</text>
</comment>
<dbReference type="GO" id="GO:0071949">
    <property type="term" value="F:FAD binding"/>
    <property type="evidence" value="ECO:0007669"/>
    <property type="project" value="TreeGrafter"/>
</dbReference>
<keyword evidence="1" id="KW-0561">Oxygen transport</keyword>
<dbReference type="Gene3D" id="1.10.490.10">
    <property type="entry name" value="Globins"/>
    <property type="match status" value="1"/>
</dbReference>
<keyword evidence="1" id="KW-0813">Transport</keyword>
<evidence type="ECO:0000256" key="1">
    <source>
        <dbReference type="RuleBase" id="RU000356"/>
    </source>
</evidence>
<name>A0A367RWT2_9NOSO</name>
<reference evidence="3" key="1">
    <citation type="submission" date="2016-04" db="EMBL/GenBank/DDBJ databases">
        <authorList>
            <person name="Tabuchi Yagui T.R."/>
        </authorList>
    </citation>
    <scope>NUCLEOTIDE SEQUENCE [LARGE SCALE GENOMIC DNA]</scope>
    <source>
        <strain evidence="3">NIES-26</strain>
    </source>
</reference>
<dbReference type="InterPro" id="IPR012292">
    <property type="entry name" value="Globin/Proto"/>
</dbReference>
<dbReference type="GO" id="GO:0071500">
    <property type="term" value="P:cellular response to nitrosative stress"/>
    <property type="evidence" value="ECO:0007669"/>
    <property type="project" value="TreeGrafter"/>
</dbReference>
<dbReference type="PROSITE" id="PS01033">
    <property type="entry name" value="GLOBIN"/>
    <property type="match status" value="1"/>
</dbReference>
<evidence type="ECO:0000259" key="2">
    <source>
        <dbReference type="PROSITE" id="PS01033"/>
    </source>
</evidence>
<dbReference type="GO" id="GO:0020037">
    <property type="term" value="F:heme binding"/>
    <property type="evidence" value="ECO:0007669"/>
    <property type="project" value="InterPro"/>
</dbReference>
<dbReference type="GO" id="GO:0046210">
    <property type="term" value="P:nitric oxide catabolic process"/>
    <property type="evidence" value="ECO:0007669"/>
    <property type="project" value="TreeGrafter"/>
</dbReference>
<accession>A0A367RWT2</accession>
<dbReference type="GO" id="GO:0019825">
    <property type="term" value="F:oxygen binding"/>
    <property type="evidence" value="ECO:0007669"/>
    <property type="project" value="InterPro"/>
</dbReference>